<sequence length="156" mass="17103">MHLKLDLQRASVLTGLPDDGAFERWVQAALEGRREHAELTIRMVNAAESASLNQTYRGRPGPTNVLSFPFDAPAGVPMGDSIHDLLGDLVICADVVAREAQEQEKSAEAHWAHLVVHGVLHLLGHDHQDEADAVVMEDLETRILDALGFPSPYEEP</sequence>
<comment type="caution">
    <text evidence="9">The sequence shown here is derived from an EMBL/GenBank/DDBJ whole genome shotgun (WGS) entry which is preliminary data.</text>
</comment>
<dbReference type="InterPro" id="IPR020549">
    <property type="entry name" value="YbeY_CS"/>
</dbReference>
<dbReference type="RefSeq" id="WP_200386897.1">
    <property type="nucleotide sequence ID" value="NZ_NRSD01000004.1"/>
</dbReference>
<keyword evidence="8" id="KW-0963">Cytoplasm</keyword>
<keyword evidence="7 8" id="KW-0862">Zinc</keyword>
<keyword evidence="4 8" id="KW-0479">Metal-binding</keyword>
<protein>
    <recommendedName>
        <fullName evidence="8">Endoribonuclease YbeY</fullName>
        <ecNumber evidence="8">3.1.-.-</ecNumber>
    </recommendedName>
</protein>
<keyword evidence="2 8" id="KW-0690">Ribosome biogenesis</keyword>
<proteinExistence type="inferred from homology"/>
<accession>A0A9X1B8L4</accession>
<evidence type="ECO:0000313" key="9">
    <source>
        <dbReference type="EMBL" id="MBK1644091.1"/>
    </source>
</evidence>
<keyword evidence="6 8" id="KW-0378">Hydrolase</keyword>
<dbReference type="GO" id="GO:0004521">
    <property type="term" value="F:RNA endonuclease activity"/>
    <property type="evidence" value="ECO:0007669"/>
    <property type="project" value="UniProtKB-UniRule"/>
</dbReference>
<dbReference type="Proteomes" id="UP001138802">
    <property type="component" value="Unassembled WGS sequence"/>
</dbReference>
<dbReference type="PANTHER" id="PTHR46986:SF1">
    <property type="entry name" value="ENDORIBONUCLEASE YBEY, CHLOROPLASTIC"/>
    <property type="match status" value="1"/>
</dbReference>
<gene>
    <name evidence="8" type="primary">ybeY</name>
    <name evidence="9" type="ORF">CKO25_05375</name>
</gene>
<dbReference type="PROSITE" id="PS01306">
    <property type="entry name" value="UPF0054"/>
    <property type="match status" value="1"/>
</dbReference>
<evidence type="ECO:0000256" key="7">
    <source>
        <dbReference type="ARBA" id="ARBA00022833"/>
    </source>
</evidence>
<dbReference type="GO" id="GO:0004222">
    <property type="term" value="F:metalloendopeptidase activity"/>
    <property type="evidence" value="ECO:0007669"/>
    <property type="project" value="InterPro"/>
</dbReference>
<dbReference type="InterPro" id="IPR002036">
    <property type="entry name" value="YbeY"/>
</dbReference>
<feature type="binding site" evidence="8">
    <location>
        <position position="127"/>
    </location>
    <ligand>
        <name>Zn(2+)</name>
        <dbReference type="ChEBI" id="CHEBI:29105"/>
        <note>catalytic</note>
    </ligand>
</feature>
<evidence type="ECO:0000256" key="8">
    <source>
        <dbReference type="HAMAP-Rule" id="MF_00009"/>
    </source>
</evidence>
<dbReference type="InterPro" id="IPR023091">
    <property type="entry name" value="MetalPrtase_cat_dom_sf_prd"/>
</dbReference>
<dbReference type="GO" id="GO:0005737">
    <property type="term" value="C:cytoplasm"/>
    <property type="evidence" value="ECO:0007669"/>
    <property type="project" value="UniProtKB-SubCell"/>
</dbReference>
<comment type="cofactor">
    <cofactor evidence="8">
        <name>Zn(2+)</name>
        <dbReference type="ChEBI" id="CHEBI:29105"/>
    </cofactor>
    <text evidence="8">Binds 1 zinc ion.</text>
</comment>
<evidence type="ECO:0000256" key="1">
    <source>
        <dbReference type="ARBA" id="ARBA00010875"/>
    </source>
</evidence>
<reference evidence="9 10" key="1">
    <citation type="journal article" date="2020" name="Microorganisms">
        <title>Osmotic Adaptation and Compatible Solute Biosynthesis of Phototrophic Bacteria as Revealed from Genome Analyses.</title>
        <authorList>
            <person name="Imhoff J.F."/>
            <person name="Rahn T."/>
            <person name="Kunzel S."/>
            <person name="Keller A."/>
            <person name="Neulinger S.C."/>
        </authorList>
    </citation>
    <scope>NUCLEOTIDE SEQUENCE [LARGE SCALE GENOMIC DNA]</scope>
    <source>
        <strain evidence="9 10">DSM 21303</strain>
    </source>
</reference>
<dbReference type="NCBIfam" id="TIGR00043">
    <property type="entry name" value="rRNA maturation RNase YbeY"/>
    <property type="match status" value="1"/>
</dbReference>
<evidence type="ECO:0000256" key="2">
    <source>
        <dbReference type="ARBA" id="ARBA00022517"/>
    </source>
</evidence>
<evidence type="ECO:0000313" key="10">
    <source>
        <dbReference type="Proteomes" id="UP001138802"/>
    </source>
</evidence>
<comment type="function">
    <text evidence="8">Single strand-specific metallo-endoribonuclease involved in late-stage 70S ribosome quality control and in maturation of the 3' terminus of the 16S rRNA.</text>
</comment>
<dbReference type="PANTHER" id="PTHR46986">
    <property type="entry name" value="ENDORIBONUCLEASE YBEY, CHLOROPLASTIC"/>
    <property type="match status" value="1"/>
</dbReference>
<keyword evidence="10" id="KW-1185">Reference proteome</keyword>
<feature type="binding site" evidence="8">
    <location>
        <position position="121"/>
    </location>
    <ligand>
        <name>Zn(2+)</name>
        <dbReference type="ChEBI" id="CHEBI:29105"/>
        <note>catalytic</note>
    </ligand>
</feature>
<keyword evidence="5 8" id="KW-0255">Endonuclease</keyword>
<dbReference type="EC" id="3.1.-.-" evidence="8"/>
<evidence type="ECO:0000256" key="6">
    <source>
        <dbReference type="ARBA" id="ARBA00022801"/>
    </source>
</evidence>
<dbReference type="Pfam" id="PF02130">
    <property type="entry name" value="YbeY"/>
    <property type="match status" value="1"/>
</dbReference>
<dbReference type="EMBL" id="NRSD01000004">
    <property type="protein sequence ID" value="MBK1644091.1"/>
    <property type="molecule type" value="Genomic_DNA"/>
</dbReference>
<keyword evidence="8" id="KW-0698">rRNA processing</keyword>
<organism evidence="9 10">
    <name type="scientific">Thiocapsa imhoffii</name>
    <dbReference type="NCBI Taxonomy" id="382777"/>
    <lineage>
        <taxon>Bacteria</taxon>
        <taxon>Pseudomonadati</taxon>
        <taxon>Pseudomonadota</taxon>
        <taxon>Gammaproteobacteria</taxon>
        <taxon>Chromatiales</taxon>
        <taxon>Chromatiaceae</taxon>
        <taxon>Thiocapsa</taxon>
    </lineage>
</organism>
<evidence type="ECO:0000256" key="3">
    <source>
        <dbReference type="ARBA" id="ARBA00022722"/>
    </source>
</evidence>
<comment type="subcellular location">
    <subcellularLocation>
        <location evidence="8">Cytoplasm</location>
    </subcellularLocation>
</comment>
<dbReference type="Gene3D" id="3.40.390.30">
    <property type="entry name" value="Metalloproteases ('zincins'), catalytic domain"/>
    <property type="match status" value="1"/>
</dbReference>
<dbReference type="GO" id="GO:0006364">
    <property type="term" value="P:rRNA processing"/>
    <property type="evidence" value="ECO:0007669"/>
    <property type="project" value="UniProtKB-UniRule"/>
</dbReference>
<dbReference type="GO" id="GO:0008270">
    <property type="term" value="F:zinc ion binding"/>
    <property type="evidence" value="ECO:0007669"/>
    <property type="project" value="UniProtKB-UniRule"/>
</dbReference>
<evidence type="ECO:0000256" key="5">
    <source>
        <dbReference type="ARBA" id="ARBA00022759"/>
    </source>
</evidence>
<name>A0A9X1B8L4_9GAMM</name>
<dbReference type="AlphaFoldDB" id="A0A9X1B8L4"/>
<evidence type="ECO:0000256" key="4">
    <source>
        <dbReference type="ARBA" id="ARBA00022723"/>
    </source>
</evidence>
<keyword evidence="3 8" id="KW-0540">Nuclease</keyword>
<comment type="similarity">
    <text evidence="1 8">Belongs to the endoribonuclease YbeY family.</text>
</comment>
<dbReference type="HAMAP" id="MF_00009">
    <property type="entry name" value="Endoribonucl_YbeY"/>
    <property type="match status" value="1"/>
</dbReference>
<feature type="binding site" evidence="8">
    <location>
        <position position="117"/>
    </location>
    <ligand>
        <name>Zn(2+)</name>
        <dbReference type="ChEBI" id="CHEBI:29105"/>
        <note>catalytic</note>
    </ligand>
</feature>
<dbReference type="SUPFAM" id="SSF55486">
    <property type="entry name" value="Metalloproteases ('zincins'), catalytic domain"/>
    <property type="match status" value="1"/>
</dbReference>